<protein>
    <submittedName>
        <fullName evidence="2">Uncharacterized protein</fullName>
    </submittedName>
</protein>
<keyword evidence="3" id="KW-1185">Reference proteome</keyword>
<gene>
    <name evidence="2" type="ORF">SLS59_004785</name>
</gene>
<feature type="region of interest" description="Disordered" evidence="1">
    <location>
        <begin position="42"/>
        <end position="61"/>
    </location>
</feature>
<reference evidence="2 3" key="1">
    <citation type="submission" date="2024-02" db="EMBL/GenBank/DDBJ databases">
        <title>De novo assembly and annotation of 12 fungi associated with fruit tree decline syndrome in Ontario, Canada.</title>
        <authorList>
            <person name="Sulman M."/>
            <person name="Ellouze W."/>
            <person name="Ilyukhin E."/>
        </authorList>
    </citation>
    <scope>NUCLEOTIDE SEQUENCE [LARGE SCALE GENOMIC DNA]</scope>
    <source>
        <strain evidence="2 3">M97-236</strain>
    </source>
</reference>
<evidence type="ECO:0000313" key="3">
    <source>
        <dbReference type="Proteomes" id="UP001521222"/>
    </source>
</evidence>
<proteinExistence type="predicted"/>
<sequence length="61" mass="6244">AVVPAPPQSPLFVPEADQLVATAQLSHVLHIRAGKAEDEEKLVNGVDDGDDVGVADEANAG</sequence>
<feature type="non-terminal residue" evidence="2">
    <location>
        <position position="1"/>
    </location>
</feature>
<name>A0ABR3RCC5_9PLEO</name>
<dbReference type="EMBL" id="JAKIXB020000014">
    <property type="protein sequence ID" value="KAL1602100.1"/>
    <property type="molecule type" value="Genomic_DNA"/>
</dbReference>
<evidence type="ECO:0000313" key="2">
    <source>
        <dbReference type="EMBL" id="KAL1602100.1"/>
    </source>
</evidence>
<evidence type="ECO:0000256" key="1">
    <source>
        <dbReference type="SAM" id="MobiDB-lite"/>
    </source>
</evidence>
<comment type="caution">
    <text evidence="2">The sequence shown here is derived from an EMBL/GenBank/DDBJ whole genome shotgun (WGS) entry which is preliminary data.</text>
</comment>
<organism evidence="2 3">
    <name type="scientific">Nothophoma quercina</name>
    <dbReference type="NCBI Taxonomy" id="749835"/>
    <lineage>
        <taxon>Eukaryota</taxon>
        <taxon>Fungi</taxon>
        <taxon>Dikarya</taxon>
        <taxon>Ascomycota</taxon>
        <taxon>Pezizomycotina</taxon>
        <taxon>Dothideomycetes</taxon>
        <taxon>Pleosporomycetidae</taxon>
        <taxon>Pleosporales</taxon>
        <taxon>Pleosporineae</taxon>
        <taxon>Didymellaceae</taxon>
        <taxon>Nothophoma</taxon>
    </lineage>
</organism>
<accession>A0ABR3RCC5</accession>
<dbReference type="Proteomes" id="UP001521222">
    <property type="component" value="Unassembled WGS sequence"/>
</dbReference>